<proteinExistence type="predicted"/>
<organism evidence="1 2">
    <name type="scientific">Mucor flavus</name>
    <dbReference type="NCBI Taxonomy" id="439312"/>
    <lineage>
        <taxon>Eukaryota</taxon>
        <taxon>Fungi</taxon>
        <taxon>Fungi incertae sedis</taxon>
        <taxon>Mucoromycota</taxon>
        <taxon>Mucoromycotina</taxon>
        <taxon>Mucoromycetes</taxon>
        <taxon>Mucorales</taxon>
        <taxon>Mucorineae</taxon>
        <taxon>Mucoraceae</taxon>
        <taxon>Mucor</taxon>
    </lineage>
</organism>
<protein>
    <submittedName>
        <fullName evidence="1">Uncharacterized protein</fullName>
    </submittedName>
</protein>
<sequence length="57" mass="6753">MFCTEQASFLKEGYEYWNREVNAAANIRSILVEYIRQGFNLNSRHIQLSRDQQDQGL</sequence>
<gene>
    <name evidence="1" type="ORF">MFLAVUS_001338</name>
</gene>
<accession>A0ABP9YM73</accession>
<dbReference type="Proteomes" id="UP001473302">
    <property type="component" value="Unassembled WGS sequence"/>
</dbReference>
<keyword evidence="2" id="KW-1185">Reference proteome</keyword>
<evidence type="ECO:0000313" key="1">
    <source>
        <dbReference type="EMBL" id="GAA5807958.1"/>
    </source>
</evidence>
<dbReference type="EMBL" id="BAABUK010000003">
    <property type="protein sequence ID" value="GAA5807958.1"/>
    <property type="molecule type" value="Genomic_DNA"/>
</dbReference>
<reference evidence="1 2" key="1">
    <citation type="submission" date="2024-04" db="EMBL/GenBank/DDBJ databases">
        <title>genome sequences of Mucor flavus KT1a and Helicostylum pulchrum KT1b strains isolated from the surface of a dry-aged beef.</title>
        <authorList>
            <person name="Toyotome T."/>
            <person name="Hosono M."/>
            <person name="Torimaru M."/>
            <person name="Fukuda K."/>
            <person name="Mikami N."/>
        </authorList>
    </citation>
    <scope>NUCLEOTIDE SEQUENCE [LARGE SCALE GENOMIC DNA]</scope>
    <source>
        <strain evidence="1 2">KT1a</strain>
    </source>
</reference>
<name>A0ABP9YM73_9FUNG</name>
<evidence type="ECO:0000313" key="2">
    <source>
        <dbReference type="Proteomes" id="UP001473302"/>
    </source>
</evidence>
<comment type="caution">
    <text evidence="1">The sequence shown here is derived from an EMBL/GenBank/DDBJ whole genome shotgun (WGS) entry which is preliminary data.</text>
</comment>